<dbReference type="EMBL" id="PIOD01000025">
    <property type="protein sequence ID" value="RDW15436.1"/>
    <property type="molecule type" value="Genomic_DNA"/>
</dbReference>
<dbReference type="Pfam" id="PF13416">
    <property type="entry name" value="SBP_bac_8"/>
    <property type="match status" value="1"/>
</dbReference>
<feature type="chain" id="PRO_5039664922" evidence="1">
    <location>
        <begin position="20"/>
        <end position="436"/>
    </location>
</feature>
<gene>
    <name evidence="2" type="ORF">CWR45_16765</name>
</gene>
<dbReference type="OrthoDB" id="9795467at2"/>
<dbReference type="SUPFAM" id="SSF53850">
    <property type="entry name" value="Periplasmic binding protein-like II"/>
    <property type="match status" value="1"/>
</dbReference>
<feature type="signal peptide" evidence="1">
    <location>
        <begin position="1"/>
        <end position="19"/>
    </location>
</feature>
<evidence type="ECO:0000313" key="2">
    <source>
        <dbReference type="EMBL" id="RDW15436.1"/>
    </source>
</evidence>
<reference evidence="3" key="1">
    <citation type="submission" date="2017-11" db="EMBL/GenBank/DDBJ databases">
        <authorList>
            <person name="Zhu W."/>
        </authorList>
    </citation>
    <scope>NUCLEOTIDE SEQUENCE [LARGE SCALE GENOMIC DNA]</scope>
    <source>
        <strain evidence="3">CAU 1051</strain>
    </source>
</reference>
<dbReference type="CDD" id="cd14748">
    <property type="entry name" value="PBP2_UgpB"/>
    <property type="match status" value="1"/>
</dbReference>
<dbReference type="PANTHER" id="PTHR43649:SF12">
    <property type="entry name" value="DIACETYLCHITOBIOSE BINDING PROTEIN DASA"/>
    <property type="match status" value="1"/>
</dbReference>
<keyword evidence="1" id="KW-0732">Signal</keyword>
<dbReference type="RefSeq" id="WP_115750999.1">
    <property type="nucleotide sequence ID" value="NZ_PIOD01000025.1"/>
</dbReference>
<dbReference type="Proteomes" id="UP000256520">
    <property type="component" value="Unassembled WGS sequence"/>
</dbReference>
<comment type="caution">
    <text evidence="2">The sequence shown here is derived from an EMBL/GenBank/DDBJ whole genome shotgun (WGS) entry which is preliminary data.</text>
</comment>
<keyword evidence="3" id="KW-1185">Reference proteome</keyword>
<name>A0A3D8PH74_9BACI</name>
<evidence type="ECO:0000256" key="1">
    <source>
        <dbReference type="SAM" id="SignalP"/>
    </source>
</evidence>
<dbReference type="Gene3D" id="3.40.190.10">
    <property type="entry name" value="Periplasmic binding protein-like II"/>
    <property type="match status" value="1"/>
</dbReference>
<protein>
    <submittedName>
        <fullName evidence="2">ABC transporter substrate-binding protein</fullName>
    </submittedName>
</protein>
<dbReference type="InterPro" id="IPR006059">
    <property type="entry name" value="SBP"/>
</dbReference>
<dbReference type="PROSITE" id="PS51257">
    <property type="entry name" value="PROKAR_LIPOPROTEIN"/>
    <property type="match status" value="1"/>
</dbReference>
<accession>A0A3D8PH74</accession>
<dbReference type="AlphaFoldDB" id="A0A3D8PH74"/>
<sequence length="436" mass="47610">MKKNWYVLLVLAIAMLLMAACSSNENGSGEESKNSAAASGPVEIEFWYGLGSEADKKMQEIVQNFNDSQEDVVVTPVPQADYSETYQKLQASIASGSAPGVFIAGLGTLNDLVSKEAIAPLDEFTAEDEIYDEADFLEVFIEPAKMNDSLYALPAYGTTQVMYYRKDILEEAGIDPEEAYATWENVAATSKELQEKGLVQYGHLPMWGADNLIDIATSNGGSVLSEDGKEVLIDSPEWIEAWEFVRKQIHEEESMKVNSGGQGWEYWYKTIDEVMNGTALGYTGSSGDKGDLDFSIIDSAPQPGLNGNEGRPNVDALYMAIPEIISDEEKAAGYAFMSYFSSAETSAEWSQAIGYIPVRNSAMEVPEYAAFIEENPYAAVPYEQAQTGIPYFVDPTGGKIRDAISIAADKVELQNVPAEEALKEAKETAQAALDEM</sequence>
<organism evidence="2 3">
    <name type="scientific">Oceanobacillus chungangensis</name>
    <dbReference type="NCBI Taxonomy" id="1229152"/>
    <lineage>
        <taxon>Bacteria</taxon>
        <taxon>Bacillati</taxon>
        <taxon>Bacillota</taxon>
        <taxon>Bacilli</taxon>
        <taxon>Bacillales</taxon>
        <taxon>Bacillaceae</taxon>
        <taxon>Oceanobacillus</taxon>
    </lineage>
</organism>
<dbReference type="PANTHER" id="PTHR43649">
    <property type="entry name" value="ARABINOSE-BINDING PROTEIN-RELATED"/>
    <property type="match status" value="1"/>
</dbReference>
<dbReference type="InterPro" id="IPR050490">
    <property type="entry name" value="Bact_solute-bd_prot1"/>
</dbReference>
<evidence type="ECO:0000313" key="3">
    <source>
        <dbReference type="Proteomes" id="UP000256520"/>
    </source>
</evidence>
<proteinExistence type="predicted"/>